<comment type="caution">
    <text evidence="4">The sequence shown here is derived from an EMBL/GenBank/DDBJ whole genome shotgun (WGS) entry which is preliminary data.</text>
</comment>
<dbReference type="STRING" id="36807.Mlaev_02408"/>
<accession>A0A150HAF3</accession>
<protein>
    <recommendedName>
        <fullName evidence="6">Recombinase family protein</fullName>
    </recommendedName>
</protein>
<dbReference type="GO" id="GO:0003677">
    <property type="term" value="F:DNA binding"/>
    <property type="evidence" value="ECO:0007669"/>
    <property type="project" value="InterPro"/>
</dbReference>
<dbReference type="AlphaFoldDB" id="A0A150HAF3"/>
<dbReference type="InterPro" id="IPR050639">
    <property type="entry name" value="SSR_resolvase"/>
</dbReference>
<dbReference type="InterPro" id="IPR038109">
    <property type="entry name" value="DNA_bind_recomb_sf"/>
</dbReference>
<organism evidence="4 5">
    <name type="scientific">Microbacterium laevaniformans</name>
    <dbReference type="NCBI Taxonomy" id="36807"/>
    <lineage>
        <taxon>Bacteria</taxon>
        <taxon>Bacillati</taxon>
        <taxon>Actinomycetota</taxon>
        <taxon>Actinomycetes</taxon>
        <taxon>Micrococcales</taxon>
        <taxon>Microbacteriaceae</taxon>
        <taxon>Microbacterium</taxon>
    </lineage>
</organism>
<dbReference type="GO" id="GO:0000150">
    <property type="term" value="F:DNA strand exchange activity"/>
    <property type="evidence" value="ECO:0007669"/>
    <property type="project" value="InterPro"/>
</dbReference>
<evidence type="ECO:0000256" key="1">
    <source>
        <dbReference type="SAM" id="Coils"/>
    </source>
</evidence>
<evidence type="ECO:0008006" key="6">
    <source>
        <dbReference type="Google" id="ProtNLM"/>
    </source>
</evidence>
<dbReference type="InterPro" id="IPR036162">
    <property type="entry name" value="Resolvase-like_N_sf"/>
</dbReference>
<proteinExistence type="predicted"/>
<evidence type="ECO:0000259" key="2">
    <source>
        <dbReference type="PROSITE" id="PS51736"/>
    </source>
</evidence>
<dbReference type="SMART" id="SM00857">
    <property type="entry name" value="Resolvase"/>
    <property type="match status" value="1"/>
</dbReference>
<dbReference type="PATRIC" id="fig|36807.3.peg.2450"/>
<evidence type="ECO:0000313" key="4">
    <source>
        <dbReference type="EMBL" id="KXZ58975.1"/>
    </source>
</evidence>
<dbReference type="Pfam" id="PF07508">
    <property type="entry name" value="Recombinase"/>
    <property type="match status" value="1"/>
</dbReference>
<sequence>MVRGITTASRQSAVSTSGHAAIYTRISDDPEGTALGVSRQEQDCRALAERLGLDVVAVFSDNDVSASTASTKDRPAYSDMLARARAGEFTHVLAYSNSRLTRRLRESLDLIDLAKTGRVVIKTVASGEFDLSTADGRATALTLATWDQAEAERVGERVKRAARQRIESGRWHGGVPPFGYRREDKTLVVDERESDLIREAAHRVLDLDDTLYGIVQDWNKRGDLTRKGTTWRHSVLRNILINPATVGTNSAGVENCWVAILDRDTHSRLLSRLAPDSTRRTNSLGVKSSKYPLGGGLVRCGRCGKPLSTVARKSLGTVKMACRAFMNGDHPNHAPDENGDKGRVSIDAKALEQYLYEQCVRHLDDLPYWDRVKREREEATSDLKVMRDELDARKAERDRAGRAFIAGIMSESEAQGEVARLDDEIARLKARIDGTQGGPLAVDVWGERRAVLDRWDEWEPGEKRLFFRDLIESVTVGDWPSGIPTTTLPRKNESSAAFEARREGVARDALNKRIGPKRIKWRA</sequence>
<evidence type="ECO:0000313" key="5">
    <source>
        <dbReference type="Proteomes" id="UP000075357"/>
    </source>
</evidence>
<gene>
    <name evidence="4" type="ORF">Mlaev_02408</name>
</gene>
<keyword evidence="5" id="KW-1185">Reference proteome</keyword>
<dbReference type="PANTHER" id="PTHR30461:SF23">
    <property type="entry name" value="DNA RECOMBINASE-RELATED"/>
    <property type="match status" value="1"/>
</dbReference>
<feature type="coiled-coil region" evidence="1">
    <location>
        <begin position="376"/>
        <end position="431"/>
    </location>
</feature>
<dbReference type="PANTHER" id="PTHR30461">
    <property type="entry name" value="DNA-INVERTASE FROM LAMBDOID PROPHAGE"/>
    <property type="match status" value="1"/>
</dbReference>
<keyword evidence="1" id="KW-0175">Coiled coil</keyword>
<dbReference type="Gene3D" id="3.90.1750.20">
    <property type="entry name" value="Putative Large Serine Recombinase, Chain B, Domain 2"/>
    <property type="match status" value="1"/>
</dbReference>
<evidence type="ECO:0000259" key="3">
    <source>
        <dbReference type="PROSITE" id="PS51737"/>
    </source>
</evidence>
<reference evidence="4 5" key="1">
    <citation type="submission" date="2016-01" db="EMBL/GenBank/DDBJ databases">
        <title>Draft genome sequences of Microbacterium laevaniformans LCDC 91-0039 and the type strain of Microbacterium hominis LCDC 84-209.</title>
        <authorList>
            <person name="Bernier A.-M."/>
            <person name="Bernard K."/>
        </authorList>
    </citation>
    <scope>NUCLEOTIDE SEQUENCE [LARGE SCALE GENOMIC DNA]</scope>
    <source>
        <strain evidence="4 5">LCDC 91-0039</strain>
    </source>
</reference>
<dbReference type="EMBL" id="LRAD01000052">
    <property type="protein sequence ID" value="KXZ58975.1"/>
    <property type="molecule type" value="Genomic_DNA"/>
</dbReference>
<feature type="domain" description="Resolvase/invertase-type recombinase catalytic" evidence="2">
    <location>
        <begin position="19"/>
        <end position="169"/>
    </location>
</feature>
<dbReference type="Gene3D" id="3.40.50.1390">
    <property type="entry name" value="Resolvase, N-terminal catalytic domain"/>
    <property type="match status" value="1"/>
</dbReference>
<dbReference type="Proteomes" id="UP000075357">
    <property type="component" value="Unassembled WGS sequence"/>
</dbReference>
<dbReference type="PROSITE" id="PS51737">
    <property type="entry name" value="RECOMBINASE_DNA_BIND"/>
    <property type="match status" value="1"/>
</dbReference>
<dbReference type="PROSITE" id="PS51736">
    <property type="entry name" value="RECOMBINASES_3"/>
    <property type="match status" value="1"/>
</dbReference>
<name>A0A150HAF3_9MICO</name>
<dbReference type="RefSeq" id="WP_157557062.1">
    <property type="nucleotide sequence ID" value="NZ_LRAD01000052.1"/>
</dbReference>
<dbReference type="SUPFAM" id="SSF53041">
    <property type="entry name" value="Resolvase-like"/>
    <property type="match status" value="1"/>
</dbReference>
<feature type="domain" description="Recombinase" evidence="3">
    <location>
        <begin position="177"/>
        <end position="279"/>
    </location>
</feature>
<dbReference type="InterPro" id="IPR006119">
    <property type="entry name" value="Resolv_N"/>
</dbReference>
<dbReference type="CDD" id="cd00338">
    <property type="entry name" value="Ser_Recombinase"/>
    <property type="match status" value="1"/>
</dbReference>
<dbReference type="Pfam" id="PF00239">
    <property type="entry name" value="Resolvase"/>
    <property type="match status" value="1"/>
</dbReference>
<dbReference type="InterPro" id="IPR011109">
    <property type="entry name" value="DNA_bind_recombinase_dom"/>
</dbReference>